<name>A0AAV2D3Q8_9ROSI</name>
<evidence type="ECO:0000313" key="1">
    <source>
        <dbReference type="EMBL" id="CAL1363006.1"/>
    </source>
</evidence>
<sequence length="78" mass="8416">MIMVATCDNDRNLNSGSTTSSWRQDYRYGSAAICEPSSSSSSNTTALTKNTTIVPGQCLQVTNLENGRRSSNCENYVG</sequence>
<dbReference type="EMBL" id="OZ034814">
    <property type="protein sequence ID" value="CAL1363006.1"/>
    <property type="molecule type" value="Genomic_DNA"/>
</dbReference>
<organism evidence="1 2">
    <name type="scientific">Linum trigynum</name>
    <dbReference type="NCBI Taxonomy" id="586398"/>
    <lineage>
        <taxon>Eukaryota</taxon>
        <taxon>Viridiplantae</taxon>
        <taxon>Streptophyta</taxon>
        <taxon>Embryophyta</taxon>
        <taxon>Tracheophyta</taxon>
        <taxon>Spermatophyta</taxon>
        <taxon>Magnoliopsida</taxon>
        <taxon>eudicotyledons</taxon>
        <taxon>Gunneridae</taxon>
        <taxon>Pentapetalae</taxon>
        <taxon>rosids</taxon>
        <taxon>fabids</taxon>
        <taxon>Malpighiales</taxon>
        <taxon>Linaceae</taxon>
        <taxon>Linum</taxon>
    </lineage>
</organism>
<reference evidence="1 2" key="1">
    <citation type="submission" date="2024-04" db="EMBL/GenBank/DDBJ databases">
        <authorList>
            <person name="Fracassetti M."/>
        </authorList>
    </citation>
    <scope>NUCLEOTIDE SEQUENCE [LARGE SCALE GENOMIC DNA]</scope>
</reference>
<evidence type="ECO:0000313" key="2">
    <source>
        <dbReference type="Proteomes" id="UP001497516"/>
    </source>
</evidence>
<keyword evidence="2" id="KW-1185">Reference proteome</keyword>
<accession>A0AAV2D3Q8</accession>
<protein>
    <submittedName>
        <fullName evidence="1">Uncharacterized protein</fullName>
    </submittedName>
</protein>
<proteinExistence type="predicted"/>
<dbReference type="AlphaFoldDB" id="A0AAV2D3Q8"/>
<gene>
    <name evidence="1" type="ORF">LTRI10_LOCUS9726</name>
</gene>
<dbReference type="Proteomes" id="UP001497516">
    <property type="component" value="Chromosome 10"/>
</dbReference>